<evidence type="ECO:0000259" key="1">
    <source>
        <dbReference type="Pfam" id="PF03372"/>
    </source>
</evidence>
<keyword evidence="2" id="KW-0255">Endonuclease</keyword>
<accession>A0ABP9P8S7</accession>
<dbReference type="Gene3D" id="3.60.10.10">
    <property type="entry name" value="Endonuclease/exonuclease/phosphatase"/>
    <property type="match status" value="1"/>
</dbReference>
<dbReference type="InterPro" id="IPR036691">
    <property type="entry name" value="Endo/exonu/phosph_ase_sf"/>
</dbReference>
<name>A0ABP9P8S7_9BACT</name>
<dbReference type="PANTHER" id="PTHR14859:SF15">
    <property type="entry name" value="ENDONUCLEASE_EXONUCLEASE_PHOSPHATASE DOMAIN-CONTAINING PROTEIN"/>
    <property type="match status" value="1"/>
</dbReference>
<reference evidence="3" key="1">
    <citation type="journal article" date="2019" name="Int. J. Syst. Evol. Microbiol.">
        <title>The Global Catalogue of Microorganisms (GCM) 10K type strain sequencing project: providing services to taxonomists for standard genome sequencing and annotation.</title>
        <authorList>
            <consortium name="The Broad Institute Genomics Platform"/>
            <consortium name="The Broad Institute Genome Sequencing Center for Infectious Disease"/>
            <person name="Wu L."/>
            <person name="Ma J."/>
        </authorList>
    </citation>
    <scope>NUCLEOTIDE SEQUENCE [LARGE SCALE GENOMIC DNA]</scope>
    <source>
        <strain evidence="3">JCM 18053</strain>
    </source>
</reference>
<dbReference type="GO" id="GO:0004519">
    <property type="term" value="F:endonuclease activity"/>
    <property type="evidence" value="ECO:0007669"/>
    <property type="project" value="UniProtKB-KW"/>
</dbReference>
<evidence type="ECO:0000313" key="2">
    <source>
        <dbReference type="EMBL" id="GAA5142265.1"/>
    </source>
</evidence>
<evidence type="ECO:0000313" key="3">
    <source>
        <dbReference type="Proteomes" id="UP001499852"/>
    </source>
</evidence>
<protein>
    <submittedName>
        <fullName evidence="2">Endonuclease/exonuclease/phosphatase family protein</fullName>
    </submittedName>
</protein>
<dbReference type="Pfam" id="PF03372">
    <property type="entry name" value="Exo_endo_phos"/>
    <property type="match status" value="1"/>
</dbReference>
<dbReference type="RefSeq" id="WP_345736986.1">
    <property type="nucleotide sequence ID" value="NZ_BAABIA010000005.1"/>
</dbReference>
<proteinExistence type="predicted"/>
<dbReference type="SUPFAM" id="SSF56219">
    <property type="entry name" value="DNase I-like"/>
    <property type="match status" value="1"/>
</dbReference>
<keyword evidence="3" id="KW-1185">Reference proteome</keyword>
<feature type="domain" description="Endonuclease/exonuclease/phosphatase" evidence="1">
    <location>
        <begin position="15"/>
        <end position="243"/>
    </location>
</feature>
<organism evidence="2 3">
    <name type="scientific">Prosthecobacter algae</name>
    <dbReference type="NCBI Taxonomy" id="1144682"/>
    <lineage>
        <taxon>Bacteria</taxon>
        <taxon>Pseudomonadati</taxon>
        <taxon>Verrucomicrobiota</taxon>
        <taxon>Verrucomicrobiia</taxon>
        <taxon>Verrucomicrobiales</taxon>
        <taxon>Verrucomicrobiaceae</taxon>
        <taxon>Prosthecobacter</taxon>
    </lineage>
</organism>
<dbReference type="InterPro" id="IPR005135">
    <property type="entry name" value="Endo/exonuclease/phosphatase"/>
</dbReference>
<dbReference type="Proteomes" id="UP001499852">
    <property type="component" value="Unassembled WGS sequence"/>
</dbReference>
<dbReference type="InterPro" id="IPR051916">
    <property type="entry name" value="GPI-anchor_lipid_remodeler"/>
</dbReference>
<dbReference type="EMBL" id="BAABIA010000005">
    <property type="protein sequence ID" value="GAA5142265.1"/>
    <property type="molecule type" value="Genomic_DNA"/>
</dbReference>
<keyword evidence="2" id="KW-0540">Nuclease</keyword>
<sequence>MKEADPVKPPTLRVMTYNVHGCVGTDGALDESRIAAIIAEAAPDVVALQELDVERRRSRGLHQARHLADTLKMDFHFHPAVTQMSEQYGDAILSRLPMTLLHQGMLPTSSSRLAFEPRGAILVQIDVQGQPVNVLNTHLGLSWSERLAQVTALLGPDWMDGSIRTHPFVLCGDLNAFPGSLVYRTITRRLKDVQRWTLRSRPRSTFPSRWPVTRLDYIFMNSRLQAHKVEVLNSRETQIASDHLPLVADLVICPEAEAM</sequence>
<keyword evidence="2" id="KW-0378">Hydrolase</keyword>
<gene>
    <name evidence="2" type="ORF">GCM10023213_27900</name>
</gene>
<dbReference type="PANTHER" id="PTHR14859">
    <property type="entry name" value="CALCOFLUOR WHITE HYPERSENSITIVE PROTEIN PRECURSOR"/>
    <property type="match status" value="1"/>
</dbReference>
<comment type="caution">
    <text evidence="2">The sequence shown here is derived from an EMBL/GenBank/DDBJ whole genome shotgun (WGS) entry which is preliminary data.</text>
</comment>